<evidence type="ECO:0000256" key="8">
    <source>
        <dbReference type="SAM" id="Phobius"/>
    </source>
</evidence>
<dbReference type="InterPro" id="IPR003445">
    <property type="entry name" value="Cat_transpt"/>
</dbReference>
<name>A0A2S0KLX8_9FIRM</name>
<dbReference type="GO" id="GO:0030001">
    <property type="term" value="P:metal ion transport"/>
    <property type="evidence" value="ECO:0007669"/>
    <property type="project" value="UniProtKB-ARBA"/>
</dbReference>
<feature type="transmembrane region" description="Helical" evidence="8">
    <location>
        <begin position="245"/>
        <end position="266"/>
    </location>
</feature>
<protein>
    <submittedName>
        <fullName evidence="9">Trk family potassium uptake protein</fullName>
    </submittedName>
</protein>
<organism evidence="9 10">
    <name type="scientific">Fastidiosipila sanguinis</name>
    <dbReference type="NCBI Taxonomy" id="236753"/>
    <lineage>
        <taxon>Bacteria</taxon>
        <taxon>Bacillati</taxon>
        <taxon>Bacillota</taxon>
        <taxon>Clostridia</taxon>
        <taxon>Eubacteriales</taxon>
        <taxon>Oscillospiraceae</taxon>
        <taxon>Fastidiosipila</taxon>
    </lineage>
</organism>
<evidence type="ECO:0000256" key="1">
    <source>
        <dbReference type="ARBA" id="ARBA00004651"/>
    </source>
</evidence>
<feature type="transmembrane region" description="Helical" evidence="8">
    <location>
        <begin position="473"/>
        <end position="494"/>
    </location>
</feature>
<dbReference type="KEGG" id="fsa:C5Q98_01765"/>
<feature type="transmembrane region" description="Helical" evidence="8">
    <location>
        <begin position="533"/>
        <end position="556"/>
    </location>
</feature>
<dbReference type="GO" id="GO:0005886">
    <property type="term" value="C:plasma membrane"/>
    <property type="evidence" value="ECO:0007669"/>
    <property type="project" value="UniProtKB-SubCell"/>
</dbReference>
<dbReference type="PANTHER" id="PTHR32024">
    <property type="entry name" value="TRK SYSTEM POTASSIUM UPTAKE PROTEIN TRKG-RELATED"/>
    <property type="match status" value="1"/>
</dbReference>
<dbReference type="RefSeq" id="WP_106012021.1">
    <property type="nucleotide sequence ID" value="NZ_CP027226.1"/>
</dbReference>
<dbReference type="AlphaFoldDB" id="A0A2S0KLX8"/>
<reference evidence="10" key="1">
    <citation type="submission" date="2018-02" db="EMBL/GenBank/DDBJ databases">
        <authorList>
            <person name="Holder M.E."/>
            <person name="Ajami N.J."/>
            <person name="Petrosino J.F."/>
        </authorList>
    </citation>
    <scope>NUCLEOTIDE SEQUENCE [LARGE SCALE GENOMIC DNA]</scope>
    <source>
        <strain evidence="10">CCUG 47711</strain>
    </source>
</reference>
<evidence type="ECO:0000313" key="10">
    <source>
        <dbReference type="Proteomes" id="UP000237947"/>
    </source>
</evidence>
<evidence type="ECO:0000313" key="9">
    <source>
        <dbReference type="EMBL" id="AVM42035.1"/>
    </source>
</evidence>
<feature type="transmembrane region" description="Helical" evidence="8">
    <location>
        <begin position="191"/>
        <end position="212"/>
    </location>
</feature>
<feature type="transmembrane region" description="Helical" evidence="8">
    <location>
        <begin position="311"/>
        <end position="338"/>
    </location>
</feature>
<keyword evidence="6" id="KW-0406">Ion transport</keyword>
<keyword evidence="3" id="KW-1003">Cell membrane</keyword>
<dbReference type="GO" id="GO:0008324">
    <property type="term" value="F:monoatomic cation transmembrane transporter activity"/>
    <property type="evidence" value="ECO:0007669"/>
    <property type="project" value="InterPro"/>
</dbReference>
<dbReference type="OrthoDB" id="9810952at2"/>
<accession>A0A2S0KLX8</accession>
<dbReference type="PANTHER" id="PTHR32024:SF1">
    <property type="entry name" value="KTR SYSTEM POTASSIUM UPTAKE PROTEIN B"/>
    <property type="match status" value="1"/>
</dbReference>
<keyword evidence="7 8" id="KW-0472">Membrane</keyword>
<keyword evidence="2" id="KW-0813">Transport</keyword>
<evidence type="ECO:0000256" key="4">
    <source>
        <dbReference type="ARBA" id="ARBA00022692"/>
    </source>
</evidence>
<gene>
    <name evidence="9" type="ORF">C5Q98_01765</name>
</gene>
<evidence type="ECO:0000256" key="5">
    <source>
        <dbReference type="ARBA" id="ARBA00022989"/>
    </source>
</evidence>
<dbReference type="Proteomes" id="UP000237947">
    <property type="component" value="Chromosome"/>
</dbReference>
<keyword evidence="5 8" id="KW-1133">Transmembrane helix</keyword>
<feature type="transmembrane region" description="Helical" evidence="8">
    <location>
        <begin position="131"/>
        <end position="151"/>
    </location>
</feature>
<dbReference type="EMBL" id="CP027226">
    <property type="protein sequence ID" value="AVM42035.1"/>
    <property type="molecule type" value="Genomic_DNA"/>
</dbReference>
<keyword evidence="10" id="KW-1185">Reference proteome</keyword>
<keyword evidence="4 8" id="KW-0812">Transmembrane</keyword>
<proteinExistence type="predicted"/>
<evidence type="ECO:0000256" key="7">
    <source>
        <dbReference type="ARBA" id="ARBA00023136"/>
    </source>
</evidence>
<evidence type="ECO:0000256" key="6">
    <source>
        <dbReference type="ARBA" id="ARBA00023065"/>
    </source>
</evidence>
<sequence length="577" mass="63415">MAKDWHLLSDREKIEIIQNIRKNSEKGITKDFKSKNKDNEKISRVAIPLDRPKAGEKILKGKDKSSEKKENLVLQKAKKKKVKKNSSKAENNDTKYVEETHDITYVSKEQLDEPGLRESVMKLFKSPVKTIVISFAFLIIIGAILLSFPFASASGQWTSFFKSLFTSTSAVCVTGLVLVDTGTYWSAFGHVIIISLIQLGGIGLLTIVAAFFRLTKQKVSMNTIRSLQETFGSESLEQVFDLLRFVLRFTFSCELIGGLIISLAYLKYMPVADAFYRGMFQGISAFCNAGFDVMGSQYGEFASLTGINNDPIVLLTTALLLTMGGLGFIVWVDIFDAVKEKRKLKLHSKLVLSVTLGILVIGTILIAAFEWNNMSELAMGTLPDYQKPLAAFFQVATLRTAGFNSINQSTLYQVSMFIGIIIMFIGASPVSTGGGLKTTTFATILADVKANIQGKKNIVIQKRSLNNKLVSKAMVLFVLFVSVAVIAVGLILGIERSKVQAGQFTSLDIMYEVISALCTVGVTSIQTNKLDSISHLVLIICMFIGRVGPFSIALLVSFKKQEGDDEEIFAEGVSYVG</sequence>
<feature type="transmembrane region" description="Helical" evidence="8">
    <location>
        <begin position="414"/>
        <end position="431"/>
    </location>
</feature>
<feature type="transmembrane region" description="Helical" evidence="8">
    <location>
        <begin position="350"/>
        <end position="369"/>
    </location>
</feature>
<comment type="subcellular location">
    <subcellularLocation>
        <location evidence="1">Cell membrane</location>
        <topology evidence="1">Multi-pass membrane protein</topology>
    </subcellularLocation>
</comment>
<dbReference type="Pfam" id="PF02386">
    <property type="entry name" value="TrkH"/>
    <property type="match status" value="1"/>
</dbReference>
<evidence type="ECO:0000256" key="2">
    <source>
        <dbReference type="ARBA" id="ARBA00022448"/>
    </source>
</evidence>
<evidence type="ECO:0000256" key="3">
    <source>
        <dbReference type="ARBA" id="ARBA00022475"/>
    </source>
</evidence>